<keyword evidence="2" id="KW-1133">Transmembrane helix</keyword>
<dbReference type="InterPro" id="IPR018392">
    <property type="entry name" value="LysM"/>
</dbReference>
<keyword evidence="2" id="KW-0472">Membrane</keyword>
<evidence type="ECO:0000259" key="3">
    <source>
        <dbReference type="PROSITE" id="PS51782"/>
    </source>
</evidence>
<sequence>MSAKSKTSLFGYKSYQYTRLGDSLGQVQNVKAGSVYVFGTDDIAEDESDDIVEFAMEPINRRKGGRQVDRGDHVGPLFVERKLGEEESLQSLSLQYGCPIAELKRINNLIRDQDFHALTTIKIPVKKHSFLIDKIKEDSENITDPLKTTASLSNGALCSDSGDESSVQYESETQTDLSDPDTQKEVIRKISIKNQQKGSSREAQNFLQKMDSDIAQIVRSARTERNSLDEVISVLTNKSVHPLMAREKPKSFIDYSFFQRRWKLIVCLCVVLLVIVPITISLLKFYHAW</sequence>
<dbReference type="InterPro" id="IPR036779">
    <property type="entry name" value="LysM_dom_sf"/>
</dbReference>
<organism evidence="4 5">
    <name type="scientific">Dreissena polymorpha</name>
    <name type="common">Zebra mussel</name>
    <name type="synonym">Mytilus polymorpha</name>
    <dbReference type="NCBI Taxonomy" id="45954"/>
    <lineage>
        <taxon>Eukaryota</taxon>
        <taxon>Metazoa</taxon>
        <taxon>Spiralia</taxon>
        <taxon>Lophotrochozoa</taxon>
        <taxon>Mollusca</taxon>
        <taxon>Bivalvia</taxon>
        <taxon>Autobranchia</taxon>
        <taxon>Heteroconchia</taxon>
        <taxon>Euheterodonta</taxon>
        <taxon>Imparidentia</taxon>
        <taxon>Neoheterodontei</taxon>
        <taxon>Myida</taxon>
        <taxon>Dreissenoidea</taxon>
        <taxon>Dreissenidae</taxon>
        <taxon>Dreissena</taxon>
    </lineage>
</organism>
<dbReference type="PANTHER" id="PTHR20932:SF13">
    <property type="entry name" value="LD36653P"/>
    <property type="match status" value="1"/>
</dbReference>
<dbReference type="CDD" id="cd00118">
    <property type="entry name" value="LysM"/>
    <property type="match status" value="1"/>
</dbReference>
<dbReference type="AlphaFoldDB" id="A0A9D4QUT6"/>
<evidence type="ECO:0000256" key="1">
    <source>
        <dbReference type="SAM" id="MobiDB-lite"/>
    </source>
</evidence>
<dbReference type="PROSITE" id="PS51782">
    <property type="entry name" value="LYSM"/>
    <property type="match status" value="1"/>
</dbReference>
<evidence type="ECO:0000313" key="5">
    <source>
        <dbReference type="Proteomes" id="UP000828390"/>
    </source>
</evidence>
<keyword evidence="5" id="KW-1185">Reference proteome</keyword>
<feature type="transmembrane region" description="Helical" evidence="2">
    <location>
        <begin position="264"/>
        <end position="286"/>
    </location>
</feature>
<dbReference type="PANTHER" id="PTHR20932">
    <property type="entry name" value="LYSM AND PUTATIVE PEPTIDOGLYCAN-BINDING DOMAIN-CONTAINING PROTEIN"/>
    <property type="match status" value="1"/>
</dbReference>
<dbReference type="InterPro" id="IPR045030">
    <property type="entry name" value="LYSM1-4"/>
</dbReference>
<reference evidence="4" key="2">
    <citation type="submission" date="2020-11" db="EMBL/GenBank/DDBJ databases">
        <authorList>
            <person name="McCartney M.A."/>
            <person name="Auch B."/>
            <person name="Kono T."/>
            <person name="Mallez S."/>
            <person name="Becker A."/>
            <person name="Gohl D.M."/>
            <person name="Silverstein K.A.T."/>
            <person name="Koren S."/>
            <person name="Bechman K.B."/>
            <person name="Herman A."/>
            <person name="Abrahante J.E."/>
            <person name="Garbe J."/>
        </authorList>
    </citation>
    <scope>NUCLEOTIDE SEQUENCE</scope>
    <source>
        <strain evidence="4">Duluth1</strain>
        <tissue evidence="4">Whole animal</tissue>
    </source>
</reference>
<comment type="caution">
    <text evidence="4">The sequence shown here is derived from an EMBL/GenBank/DDBJ whole genome shotgun (WGS) entry which is preliminary data.</text>
</comment>
<gene>
    <name evidence="4" type="ORF">DPMN_117031</name>
</gene>
<accession>A0A9D4QUT6</accession>
<dbReference type="Gene3D" id="3.10.350.10">
    <property type="entry name" value="LysM domain"/>
    <property type="match status" value="1"/>
</dbReference>
<protein>
    <recommendedName>
        <fullName evidence="3">LysM domain-containing protein</fullName>
    </recommendedName>
</protein>
<feature type="domain" description="LysM" evidence="3">
    <location>
        <begin position="79"/>
        <end position="123"/>
    </location>
</feature>
<keyword evidence="2" id="KW-0812">Transmembrane</keyword>
<reference evidence="4" key="1">
    <citation type="journal article" date="2019" name="bioRxiv">
        <title>The Genome of the Zebra Mussel, Dreissena polymorpha: A Resource for Invasive Species Research.</title>
        <authorList>
            <person name="McCartney M.A."/>
            <person name="Auch B."/>
            <person name="Kono T."/>
            <person name="Mallez S."/>
            <person name="Zhang Y."/>
            <person name="Obille A."/>
            <person name="Becker A."/>
            <person name="Abrahante J.E."/>
            <person name="Garbe J."/>
            <person name="Badalamenti J.P."/>
            <person name="Herman A."/>
            <person name="Mangelson H."/>
            <person name="Liachko I."/>
            <person name="Sullivan S."/>
            <person name="Sone E.D."/>
            <person name="Koren S."/>
            <person name="Silverstein K.A.T."/>
            <person name="Beckman K.B."/>
            <person name="Gohl D.M."/>
        </authorList>
    </citation>
    <scope>NUCLEOTIDE SEQUENCE</scope>
    <source>
        <strain evidence="4">Duluth1</strain>
        <tissue evidence="4">Whole animal</tissue>
    </source>
</reference>
<evidence type="ECO:0000313" key="4">
    <source>
        <dbReference type="EMBL" id="KAH3843512.1"/>
    </source>
</evidence>
<proteinExistence type="predicted"/>
<evidence type="ECO:0000256" key="2">
    <source>
        <dbReference type="SAM" id="Phobius"/>
    </source>
</evidence>
<dbReference type="Proteomes" id="UP000828390">
    <property type="component" value="Unassembled WGS sequence"/>
</dbReference>
<feature type="compositionally biased region" description="Polar residues" evidence="1">
    <location>
        <begin position="164"/>
        <end position="177"/>
    </location>
</feature>
<dbReference type="OrthoDB" id="538216at2759"/>
<dbReference type="EMBL" id="JAIWYP010000004">
    <property type="protein sequence ID" value="KAH3843512.1"/>
    <property type="molecule type" value="Genomic_DNA"/>
</dbReference>
<feature type="region of interest" description="Disordered" evidence="1">
    <location>
        <begin position="154"/>
        <end position="180"/>
    </location>
</feature>
<name>A0A9D4QUT6_DREPO</name>